<organism evidence="3 4">
    <name type="scientific">candidate division WOR-3 bacterium</name>
    <dbReference type="NCBI Taxonomy" id="2052148"/>
    <lineage>
        <taxon>Bacteria</taxon>
        <taxon>Bacteria division WOR-3</taxon>
    </lineage>
</organism>
<dbReference type="Pfam" id="PF12836">
    <property type="entry name" value="HHH_3"/>
    <property type="match status" value="1"/>
</dbReference>
<dbReference type="InterPro" id="IPR051675">
    <property type="entry name" value="Endo/Exo/Phosphatase_dom_1"/>
</dbReference>
<feature type="domain" description="Helix-hairpin-helix DNA-binding motif class 1" evidence="2">
    <location>
        <begin position="75"/>
        <end position="94"/>
    </location>
</feature>
<dbReference type="InterPro" id="IPR003583">
    <property type="entry name" value="Hlx-hairpin-Hlx_DNA-bd_motif"/>
</dbReference>
<dbReference type="SMART" id="SM00278">
    <property type="entry name" value="HhH1"/>
    <property type="match status" value="2"/>
</dbReference>
<keyword evidence="1" id="KW-1133">Transmembrane helix</keyword>
<dbReference type="InterPro" id="IPR010994">
    <property type="entry name" value="RuvA_2-like"/>
</dbReference>
<keyword evidence="1" id="KW-0812">Transmembrane</keyword>
<dbReference type="Gene3D" id="1.10.150.320">
    <property type="entry name" value="Photosystem II 12 kDa extrinsic protein"/>
    <property type="match status" value="1"/>
</dbReference>
<accession>A0A937XH36</accession>
<gene>
    <name evidence="3" type="ORF">FJY68_06595</name>
</gene>
<dbReference type="AlphaFoldDB" id="A0A937XH36"/>
<protein>
    <recommendedName>
        <fullName evidence="2">Helix-hairpin-helix DNA-binding motif class 1 domain-containing protein</fullName>
    </recommendedName>
</protein>
<dbReference type="SUPFAM" id="SSF47781">
    <property type="entry name" value="RuvA domain 2-like"/>
    <property type="match status" value="1"/>
</dbReference>
<dbReference type="GO" id="GO:0015627">
    <property type="term" value="C:type II protein secretion system complex"/>
    <property type="evidence" value="ECO:0007669"/>
    <property type="project" value="TreeGrafter"/>
</dbReference>
<proteinExistence type="predicted"/>
<evidence type="ECO:0000259" key="2">
    <source>
        <dbReference type="SMART" id="SM00278"/>
    </source>
</evidence>
<evidence type="ECO:0000313" key="3">
    <source>
        <dbReference type="EMBL" id="MBM3331506.1"/>
    </source>
</evidence>
<evidence type="ECO:0000256" key="1">
    <source>
        <dbReference type="SAM" id="Phobius"/>
    </source>
</evidence>
<dbReference type="GO" id="GO:0006281">
    <property type="term" value="P:DNA repair"/>
    <property type="evidence" value="ECO:0007669"/>
    <property type="project" value="InterPro"/>
</dbReference>
<feature type="transmembrane region" description="Helical" evidence="1">
    <location>
        <begin position="14"/>
        <end position="32"/>
    </location>
</feature>
<dbReference type="PANTHER" id="PTHR21180">
    <property type="entry name" value="ENDONUCLEASE/EXONUCLEASE/PHOSPHATASE FAMILY DOMAIN-CONTAINING PROTEIN 1"/>
    <property type="match status" value="1"/>
</dbReference>
<sequence length="138" mass="14951">MGSVQVLVNRREQAVLLLVTVAFLLGFGIFYYKRARFERQAALNPIAVVQEAPGKPLVDSVGLPSPVDLNHATVLQLEGLPGIGPVLAGRIVEYRRRKGGFRHVGELQSVSGIGKKRYSVLKEMVMVGLDPTAADSGR</sequence>
<name>A0A937XH36_UNCW3</name>
<dbReference type="EMBL" id="VGIR01000032">
    <property type="protein sequence ID" value="MBM3331506.1"/>
    <property type="molecule type" value="Genomic_DNA"/>
</dbReference>
<dbReference type="GO" id="GO:0015628">
    <property type="term" value="P:protein secretion by the type II secretion system"/>
    <property type="evidence" value="ECO:0007669"/>
    <property type="project" value="TreeGrafter"/>
</dbReference>
<dbReference type="Proteomes" id="UP000779900">
    <property type="component" value="Unassembled WGS sequence"/>
</dbReference>
<feature type="domain" description="Helix-hairpin-helix DNA-binding motif class 1" evidence="2">
    <location>
        <begin position="105"/>
        <end position="124"/>
    </location>
</feature>
<dbReference type="GO" id="GO:0003677">
    <property type="term" value="F:DNA binding"/>
    <property type="evidence" value="ECO:0007669"/>
    <property type="project" value="InterPro"/>
</dbReference>
<reference evidence="3" key="1">
    <citation type="submission" date="2019-03" db="EMBL/GenBank/DDBJ databases">
        <title>Lake Tanganyika Metagenome-Assembled Genomes (MAGs).</title>
        <authorList>
            <person name="Tran P."/>
        </authorList>
    </citation>
    <scope>NUCLEOTIDE SEQUENCE</scope>
    <source>
        <strain evidence="3">K_DeepCast_150m_m2_040</strain>
    </source>
</reference>
<evidence type="ECO:0000313" key="4">
    <source>
        <dbReference type="Proteomes" id="UP000779900"/>
    </source>
</evidence>
<comment type="caution">
    <text evidence="3">The sequence shown here is derived from an EMBL/GenBank/DDBJ whole genome shotgun (WGS) entry which is preliminary data.</text>
</comment>
<dbReference type="PANTHER" id="PTHR21180:SF32">
    <property type="entry name" value="ENDONUCLEASE_EXONUCLEASE_PHOSPHATASE FAMILY DOMAIN-CONTAINING PROTEIN 1"/>
    <property type="match status" value="1"/>
</dbReference>
<keyword evidence="1" id="KW-0472">Membrane</keyword>